<comment type="caution">
    <text evidence="15">The sequence shown here is derived from an EMBL/GenBank/DDBJ whole genome shotgun (WGS) entry which is preliminary data.</text>
</comment>
<keyword evidence="6 11" id="KW-0732">Signal</keyword>
<evidence type="ECO:0000256" key="6">
    <source>
        <dbReference type="ARBA" id="ARBA00022729"/>
    </source>
</evidence>
<evidence type="ECO:0000256" key="5">
    <source>
        <dbReference type="ARBA" id="ARBA00022692"/>
    </source>
</evidence>
<evidence type="ECO:0000256" key="8">
    <source>
        <dbReference type="ARBA" id="ARBA00023136"/>
    </source>
</evidence>
<evidence type="ECO:0000259" key="12">
    <source>
        <dbReference type="Pfam" id="PF00263"/>
    </source>
</evidence>
<protein>
    <submittedName>
        <fullName evidence="15">Type II secretion system secretin GspD</fullName>
    </submittedName>
</protein>
<dbReference type="PROSITE" id="PS00875">
    <property type="entry name" value="T2SP_D"/>
    <property type="match status" value="1"/>
</dbReference>
<evidence type="ECO:0000256" key="4">
    <source>
        <dbReference type="ARBA" id="ARBA00022452"/>
    </source>
</evidence>
<dbReference type="Proteomes" id="UP001596403">
    <property type="component" value="Unassembled WGS sequence"/>
</dbReference>
<dbReference type="Pfam" id="PF21305">
    <property type="entry name" value="type_II_gspD_N0"/>
    <property type="match status" value="1"/>
</dbReference>
<dbReference type="InterPro" id="IPR050810">
    <property type="entry name" value="Bact_Secretion_Sys_Channel"/>
</dbReference>
<feature type="signal peptide" evidence="11">
    <location>
        <begin position="1"/>
        <end position="25"/>
    </location>
</feature>
<feature type="chain" id="PRO_5047540608" evidence="11">
    <location>
        <begin position="26"/>
        <end position="649"/>
    </location>
</feature>
<dbReference type="PANTHER" id="PTHR30332">
    <property type="entry name" value="PROBABLE GENERAL SECRETION PATHWAY PROTEIN D"/>
    <property type="match status" value="1"/>
</dbReference>
<name>A0ABW1YYY7_9RHOB</name>
<dbReference type="InterPro" id="IPR038591">
    <property type="entry name" value="NolW-like_sf"/>
</dbReference>
<sequence length="649" mass="67823">MTRPLTLLAALMLGLLTLLPAPSRAQETFVINLRDADISLLVEQISEITGRTLVLDQGLVGEVTVVSAEALDAEGVWSLFQSILRVRGFVAVQAGSIWQVVPEAEARTASGPNLGEADDAGSQDFVTEMLRLNRLPSAEAVRVLRPLVAESGYIEAVEDPNGVVITDTRANVDRIMAIARSFDGDALVRSEVLRFRSADAATVGNAILEVLGPAGTGARLSVDPGSNLLLVRGTPEDITEIRNLAIAMDVAPRRDPREAVATTVFNLQYGDAQVIADIIKGTVGEATDITNVVAADVGAAAEAEQGAEGAFVPLSRVVAPDAVNITASVATNSIIVRGTAAQVQEIGQLVHALDVRRPQVMIEAAIVEVSGEVAERLGAQLGLGPNIPTGAIAATNFSNGGGVSLGSVLSAVGVPAGSALSTGLTLGAGGNDFGILVQALSQSTSARLLSTPSVTTLDNEPATIVVAQNVPFRTGSFATDGNTATPFTTIERRDVGITMNVVPRITAGGVVQLVIEQEVSSLTNANVEGAADLVTNRRAINTTVMADNRGTVVLGGLITDDRINGSSKVPGLGDLPVVGELFKTRNGRNTQRTLFVFLRPTILRSREDISAASANRYNKLRSADSTPQPKTVLKQQQVKQLPLEIQGLY</sequence>
<keyword evidence="7" id="KW-0653">Protein transport</keyword>
<evidence type="ECO:0000313" key="15">
    <source>
        <dbReference type="EMBL" id="MFC6642481.1"/>
    </source>
</evidence>
<evidence type="ECO:0000259" key="13">
    <source>
        <dbReference type="Pfam" id="PF03958"/>
    </source>
</evidence>
<dbReference type="Gene3D" id="3.30.1370.120">
    <property type="match status" value="3"/>
</dbReference>
<evidence type="ECO:0000256" key="7">
    <source>
        <dbReference type="ARBA" id="ARBA00022927"/>
    </source>
</evidence>
<dbReference type="Pfam" id="PF03958">
    <property type="entry name" value="Secretin_N"/>
    <property type="match status" value="2"/>
</dbReference>
<evidence type="ECO:0000256" key="3">
    <source>
        <dbReference type="ARBA" id="ARBA00022448"/>
    </source>
</evidence>
<dbReference type="NCBIfam" id="TIGR02517">
    <property type="entry name" value="type_II_gspD"/>
    <property type="match status" value="1"/>
</dbReference>
<reference evidence="16" key="1">
    <citation type="journal article" date="2019" name="Int. J. Syst. Evol. Microbiol.">
        <title>The Global Catalogue of Microorganisms (GCM) 10K type strain sequencing project: providing services to taxonomists for standard genome sequencing and annotation.</title>
        <authorList>
            <consortium name="The Broad Institute Genomics Platform"/>
            <consortium name="The Broad Institute Genome Sequencing Center for Infectious Disease"/>
            <person name="Wu L."/>
            <person name="Ma J."/>
        </authorList>
    </citation>
    <scope>NUCLEOTIDE SEQUENCE [LARGE SCALE GENOMIC DNA]</scope>
    <source>
        <strain evidence="16">NBRC 111368</strain>
    </source>
</reference>
<dbReference type="PANTHER" id="PTHR30332:SF24">
    <property type="entry name" value="SECRETIN GSPD-RELATED"/>
    <property type="match status" value="1"/>
</dbReference>
<dbReference type="EMBL" id="JBHSWA010000001">
    <property type="protein sequence ID" value="MFC6642481.1"/>
    <property type="molecule type" value="Genomic_DNA"/>
</dbReference>
<keyword evidence="16" id="KW-1185">Reference proteome</keyword>
<proteinExistence type="inferred from homology"/>
<dbReference type="InterPro" id="IPR013356">
    <property type="entry name" value="T2SS_GspD"/>
</dbReference>
<keyword evidence="5" id="KW-0812">Transmembrane</keyword>
<comment type="similarity">
    <text evidence="2">Belongs to the bacterial secretin family. GSP D subfamily.</text>
</comment>
<comment type="subcellular location">
    <subcellularLocation>
        <location evidence="1 10">Cell outer membrane</location>
    </subcellularLocation>
</comment>
<keyword evidence="3 10" id="KW-0813">Transport</keyword>
<dbReference type="InterPro" id="IPR001775">
    <property type="entry name" value="GspD/PilQ"/>
</dbReference>
<organism evidence="15 16">
    <name type="scientific">Sulfitobacter profundi</name>
    <dbReference type="NCBI Taxonomy" id="2679961"/>
    <lineage>
        <taxon>Bacteria</taxon>
        <taxon>Pseudomonadati</taxon>
        <taxon>Pseudomonadota</taxon>
        <taxon>Alphaproteobacteria</taxon>
        <taxon>Rhodobacterales</taxon>
        <taxon>Roseobacteraceae</taxon>
        <taxon>Sulfitobacter</taxon>
    </lineage>
</organism>
<dbReference type="PRINTS" id="PR00811">
    <property type="entry name" value="BCTERIALGSPD"/>
</dbReference>
<evidence type="ECO:0000256" key="10">
    <source>
        <dbReference type="RuleBase" id="RU004004"/>
    </source>
</evidence>
<feature type="domain" description="GspD-like N0" evidence="14">
    <location>
        <begin position="31"/>
        <end position="97"/>
    </location>
</feature>
<evidence type="ECO:0000256" key="2">
    <source>
        <dbReference type="ARBA" id="ARBA00006980"/>
    </source>
</evidence>
<keyword evidence="4" id="KW-1134">Transmembrane beta strand</keyword>
<dbReference type="RefSeq" id="WP_240791609.1">
    <property type="nucleotide sequence ID" value="NZ_JBHSWA010000001.1"/>
</dbReference>
<feature type="domain" description="NolW-like" evidence="13">
    <location>
        <begin position="262"/>
        <end position="359"/>
    </location>
</feature>
<evidence type="ECO:0000259" key="14">
    <source>
        <dbReference type="Pfam" id="PF21305"/>
    </source>
</evidence>
<dbReference type="InterPro" id="IPR004846">
    <property type="entry name" value="T2SS/T3SS_dom"/>
</dbReference>
<gene>
    <name evidence="15" type="primary">gspD</name>
    <name evidence="15" type="ORF">ACFQAU_13005</name>
</gene>
<dbReference type="InterPro" id="IPR005644">
    <property type="entry name" value="NolW-like"/>
</dbReference>
<evidence type="ECO:0000256" key="9">
    <source>
        <dbReference type="ARBA" id="ARBA00023237"/>
    </source>
</evidence>
<evidence type="ECO:0000256" key="1">
    <source>
        <dbReference type="ARBA" id="ARBA00004442"/>
    </source>
</evidence>
<keyword evidence="9" id="KW-0998">Cell outer membrane</keyword>
<keyword evidence="8" id="KW-0472">Membrane</keyword>
<feature type="domain" description="Type II/III secretion system secretin-like" evidence="12">
    <location>
        <begin position="439"/>
        <end position="604"/>
    </location>
</feature>
<feature type="domain" description="NolW-like" evidence="13">
    <location>
        <begin position="191"/>
        <end position="253"/>
    </location>
</feature>
<dbReference type="Pfam" id="PF00263">
    <property type="entry name" value="Secretin"/>
    <property type="match status" value="1"/>
</dbReference>
<evidence type="ECO:0000313" key="16">
    <source>
        <dbReference type="Proteomes" id="UP001596403"/>
    </source>
</evidence>
<evidence type="ECO:0000256" key="11">
    <source>
        <dbReference type="SAM" id="SignalP"/>
    </source>
</evidence>
<dbReference type="InterPro" id="IPR004845">
    <property type="entry name" value="T2SS_GspD_CS"/>
</dbReference>
<accession>A0ABW1YYY7</accession>
<dbReference type="InterPro" id="IPR049371">
    <property type="entry name" value="GspD-like_N0"/>
</dbReference>